<proteinExistence type="predicted"/>
<sequence>MPGAIGCHEETCRQLIEESSEIETDVESHDAHSDNGASHTSDSGPDIPRTPPAHEAPTALGLATLPQRRARVSPPEELIIVQPSLKKQHYHPYNLQIQLLSRGRTGSNPNSDAGHSEGRSRSNSGSSLVPAAELRRSNSTSSTRSGGSDMSSSSSNGVSTRRAIPLYNLDYHHIRTTHIVDAGTDQNVAKFTRKGVEIDGFGLLQPHEVLYMQGRRSPPQAAAVPANTDAQDEAQGSSDSLGAADEGGDKAAAASSAGEPSKVLRSKFFSRIRKIGNQLRNTGVGEDSHGLTRSQSMRTTTRTATATAMEPLHRTDSHDKLPPPVVSPTAPTYTNAPNSNSIPQLVPGAGVAHGKMTRAYVWEIKRLARDDEPGAANATEAGANPVLTRIWRQFNDFARQGQGIPAPPAHTIRPAFEWVRDSDGPASPKAAASPLPTPESEIALHTSPESLRAPLPPIEERSRSASRNRGASRSPATSPTRRGSGSSEADTELPYCSWTCFLVLDESTRIPIGQLMPAPHHPLVVCHLSLPSPLPDLRNTGIGLDGRGFSREELRDIVVVTSVHLVIRESLGSLQGSP</sequence>
<accession>A0AAF0IRS5</accession>
<evidence type="ECO:0000256" key="1">
    <source>
        <dbReference type="SAM" id="MobiDB-lite"/>
    </source>
</evidence>
<feature type="region of interest" description="Disordered" evidence="1">
    <location>
        <begin position="17"/>
        <end position="69"/>
    </location>
</feature>
<reference evidence="2" key="1">
    <citation type="submission" date="2023-03" db="EMBL/GenBank/DDBJ databases">
        <title>Mating type loci evolution in Malassezia.</title>
        <authorList>
            <person name="Coelho M.A."/>
        </authorList>
    </citation>
    <scope>NUCLEOTIDE SEQUENCE</scope>
    <source>
        <strain evidence="2">CBS 14135</strain>
    </source>
</reference>
<feature type="compositionally biased region" description="Polar residues" evidence="1">
    <location>
        <begin position="475"/>
        <end position="488"/>
    </location>
</feature>
<feature type="compositionally biased region" description="Low complexity" evidence="1">
    <location>
        <begin position="465"/>
        <end position="474"/>
    </location>
</feature>
<feature type="compositionally biased region" description="Low complexity" evidence="1">
    <location>
        <begin position="137"/>
        <end position="159"/>
    </location>
</feature>
<feature type="compositionally biased region" description="Polar residues" evidence="1">
    <location>
        <begin position="102"/>
        <end position="113"/>
    </location>
</feature>
<feature type="region of interest" description="Disordered" evidence="1">
    <location>
        <begin position="280"/>
        <end position="344"/>
    </location>
</feature>
<feature type="compositionally biased region" description="Polar residues" evidence="1">
    <location>
        <begin position="329"/>
        <end position="343"/>
    </location>
</feature>
<gene>
    <name evidence="2" type="ORF">MBRA1_000851</name>
</gene>
<feature type="compositionally biased region" description="Low complexity" evidence="1">
    <location>
        <begin position="298"/>
        <end position="308"/>
    </location>
</feature>
<keyword evidence="3" id="KW-1185">Reference proteome</keyword>
<feature type="compositionally biased region" description="Low complexity" evidence="1">
    <location>
        <begin position="250"/>
        <end position="259"/>
    </location>
</feature>
<organism evidence="2 3">
    <name type="scientific">Malassezia brasiliensis</name>
    <dbReference type="NCBI Taxonomy" id="1821822"/>
    <lineage>
        <taxon>Eukaryota</taxon>
        <taxon>Fungi</taxon>
        <taxon>Dikarya</taxon>
        <taxon>Basidiomycota</taxon>
        <taxon>Ustilaginomycotina</taxon>
        <taxon>Malasseziomycetes</taxon>
        <taxon>Malasseziales</taxon>
        <taxon>Malasseziaceae</taxon>
        <taxon>Malassezia</taxon>
    </lineage>
</organism>
<feature type="region of interest" description="Disordered" evidence="1">
    <location>
        <begin position="216"/>
        <end position="260"/>
    </location>
</feature>
<evidence type="ECO:0000313" key="3">
    <source>
        <dbReference type="Proteomes" id="UP001216638"/>
    </source>
</evidence>
<feature type="compositionally biased region" description="Low complexity" evidence="1">
    <location>
        <begin position="425"/>
        <end position="434"/>
    </location>
</feature>
<protein>
    <submittedName>
        <fullName evidence="2">Uncharacterized protein</fullName>
    </submittedName>
</protein>
<feature type="compositionally biased region" description="Basic and acidic residues" evidence="1">
    <location>
        <begin position="311"/>
        <end position="321"/>
    </location>
</feature>
<dbReference type="EMBL" id="CP119951">
    <property type="protein sequence ID" value="WFC94218.1"/>
    <property type="molecule type" value="Genomic_DNA"/>
</dbReference>
<feature type="region of interest" description="Disordered" evidence="1">
    <location>
        <begin position="102"/>
        <end position="159"/>
    </location>
</feature>
<evidence type="ECO:0000313" key="2">
    <source>
        <dbReference type="EMBL" id="WFC94218.1"/>
    </source>
</evidence>
<dbReference type="Proteomes" id="UP001216638">
    <property type="component" value="Chromosome 1"/>
</dbReference>
<dbReference type="AlphaFoldDB" id="A0AAF0IRS5"/>
<name>A0AAF0IRS5_9BASI</name>
<feature type="region of interest" description="Disordered" evidence="1">
    <location>
        <begin position="419"/>
        <end position="491"/>
    </location>
</feature>